<reference evidence="2" key="1">
    <citation type="submission" date="2014-06" db="EMBL/GenBank/DDBJ databases">
        <authorList>
            <person name="Ju J."/>
            <person name="Zhang J."/>
        </authorList>
    </citation>
    <scope>NUCLEOTIDE SEQUENCE</scope>
    <source>
        <strain evidence="2">SscI8</strain>
    </source>
</reference>
<dbReference type="OrthoDB" id="2556190at2759"/>
<name>A0A127ZJE9_9BASI</name>
<gene>
    <name evidence="2" type="ORF">SPSC_06229</name>
</gene>
<proteinExistence type="predicted"/>
<feature type="chain" id="PRO_5007281363" evidence="1">
    <location>
        <begin position="22"/>
        <end position="168"/>
    </location>
</feature>
<sequence>MAPARITSILITLLLITYSLAVIPPKMTTKEKLYHELSRTAYYDAYDNHPGVGFTMYYSHLMSAHPQLEQDALVHANNAGNGPFYVQSYDKDRKLFLATKVSGASDLGRRWGLRYNHDGVVRLHDARLSWRVDGNGPPKLLSLELWPPGSNVQETMTLEQAMSRLPRV</sequence>
<organism evidence="2">
    <name type="scientific">Sporisorium scitamineum</name>
    <dbReference type="NCBI Taxonomy" id="49012"/>
    <lineage>
        <taxon>Eukaryota</taxon>
        <taxon>Fungi</taxon>
        <taxon>Dikarya</taxon>
        <taxon>Basidiomycota</taxon>
        <taxon>Ustilaginomycotina</taxon>
        <taxon>Ustilaginomycetes</taxon>
        <taxon>Ustilaginales</taxon>
        <taxon>Ustilaginaceae</taxon>
        <taxon>Sporisorium</taxon>
    </lineage>
</organism>
<accession>A0A127ZJE9</accession>
<evidence type="ECO:0000313" key="2">
    <source>
        <dbReference type="EMBL" id="CDU26062.1"/>
    </source>
</evidence>
<dbReference type="EMBL" id="LK056692">
    <property type="protein sequence ID" value="CDU26062.1"/>
    <property type="molecule type" value="Genomic_DNA"/>
</dbReference>
<dbReference type="AlphaFoldDB" id="A0A127ZJE9"/>
<keyword evidence="1" id="KW-0732">Signal</keyword>
<feature type="signal peptide" evidence="1">
    <location>
        <begin position="1"/>
        <end position="21"/>
    </location>
</feature>
<evidence type="ECO:0000256" key="1">
    <source>
        <dbReference type="SAM" id="SignalP"/>
    </source>
</evidence>
<protein>
    <submittedName>
        <fullName evidence="2">Uncharacterized protein</fullName>
    </submittedName>
</protein>